<evidence type="ECO:0000313" key="1">
    <source>
        <dbReference type="EMBL" id="KAF7400744.1"/>
    </source>
</evidence>
<dbReference type="Proteomes" id="UP000614350">
    <property type="component" value="Unassembled WGS sequence"/>
</dbReference>
<dbReference type="Gene3D" id="3.30.420.10">
    <property type="entry name" value="Ribonuclease H-like superfamily/Ribonuclease H"/>
    <property type="match status" value="1"/>
</dbReference>
<reference evidence="1" key="1">
    <citation type="journal article" date="2020" name="G3 (Bethesda)">
        <title>High-Quality Assemblies for Three Invasive Social Wasps from the &lt;i&gt;Vespula&lt;/i&gt; Genus.</title>
        <authorList>
            <person name="Harrop T.W.R."/>
            <person name="Guhlin J."/>
            <person name="McLaughlin G.M."/>
            <person name="Permina E."/>
            <person name="Stockwell P."/>
            <person name="Gilligan J."/>
            <person name="Le Lec M.F."/>
            <person name="Gruber M.A.M."/>
            <person name="Quinn O."/>
            <person name="Lovegrove M."/>
            <person name="Duncan E.J."/>
            <person name="Remnant E.J."/>
            <person name="Van Eeckhoven J."/>
            <person name="Graham B."/>
            <person name="Knapp R.A."/>
            <person name="Langford K.W."/>
            <person name="Kronenberg Z."/>
            <person name="Press M.O."/>
            <person name="Eacker S.M."/>
            <person name="Wilson-Rankin E.E."/>
            <person name="Purcell J."/>
            <person name="Lester P.J."/>
            <person name="Dearden P.K."/>
        </authorList>
    </citation>
    <scope>NUCLEOTIDE SEQUENCE</scope>
    <source>
        <strain evidence="1">Marl-1</strain>
    </source>
</reference>
<evidence type="ECO:0000313" key="2">
    <source>
        <dbReference type="Proteomes" id="UP000614350"/>
    </source>
</evidence>
<comment type="caution">
    <text evidence="1">The sequence shown here is derived from an EMBL/GenBank/DDBJ whole genome shotgun (WGS) entry which is preliminary data.</text>
</comment>
<dbReference type="EMBL" id="JACSEA010000005">
    <property type="protein sequence ID" value="KAF7400744.1"/>
    <property type="molecule type" value="Genomic_DNA"/>
</dbReference>
<gene>
    <name evidence="1" type="ORF">HZH66_005928</name>
</gene>
<name>A0A834NA92_VESVU</name>
<accession>A0A834NA92</accession>
<proteinExistence type="predicted"/>
<protein>
    <submittedName>
        <fullName evidence="1">Uncharacterized protein</fullName>
    </submittedName>
</protein>
<dbReference type="AlphaFoldDB" id="A0A834NA92"/>
<sequence>MVIRIKDPADKKIAICHNPRTKNIFRYFKWEILEQPAYTPDLARSDYHLFVKMKELEGRDVSQKTMI</sequence>
<dbReference type="InterPro" id="IPR036397">
    <property type="entry name" value="RNaseH_sf"/>
</dbReference>
<dbReference type="GO" id="GO:0003676">
    <property type="term" value="F:nucleic acid binding"/>
    <property type="evidence" value="ECO:0007669"/>
    <property type="project" value="InterPro"/>
</dbReference>
<organism evidence="1 2">
    <name type="scientific">Vespula vulgaris</name>
    <name type="common">Yellow jacket</name>
    <name type="synonym">Wasp</name>
    <dbReference type="NCBI Taxonomy" id="7454"/>
    <lineage>
        <taxon>Eukaryota</taxon>
        <taxon>Metazoa</taxon>
        <taxon>Ecdysozoa</taxon>
        <taxon>Arthropoda</taxon>
        <taxon>Hexapoda</taxon>
        <taxon>Insecta</taxon>
        <taxon>Pterygota</taxon>
        <taxon>Neoptera</taxon>
        <taxon>Endopterygota</taxon>
        <taxon>Hymenoptera</taxon>
        <taxon>Apocrita</taxon>
        <taxon>Aculeata</taxon>
        <taxon>Vespoidea</taxon>
        <taxon>Vespidae</taxon>
        <taxon>Vespinae</taxon>
        <taxon>Vespula</taxon>
    </lineage>
</organism>
<keyword evidence="2" id="KW-1185">Reference proteome</keyword>